<dbReference type="EMBL" id="UZAH01030678">
    <property type="protein sequence ID" value="VDP11551.1"/>
    <property type="molecule type" value="Genomic_DNA"/>
</dbReference>
<dbReference type="InterPro" id="IPR015422">
    <property type="entry name" value="PyrdxlP-dep_Trfase_small"/>
</dbReference>
<proteinExistence type="predicted"/>
<accession>A0A3P8ALW3</accession>
<dbReference type="OrthoDB" id="1703350at2759"/>
<accession>A0A183G930</accession>
<dbReference type="Proteomes" id="UP000050761">
    <property type="component" value="Unassembled WGS sequence"/>
</dbReference>
<evidence type="ECO:0000313" key="1">
    <source>
        <dbReference type="EMBL" id="VDP11551.1"/>
    </source>
</evidence>
<protein>
    <submittedName>
        <fullName evidence="3">HTH_48 domain-containing protein</fullName>
    </submittedName>
</protein>
<dbReference type="Gene3D" id="3.90.1150.10">
    <property type="entry name" value="Aspartate Aminotransferase, domain 1"/>
    <property type="match status" value="1"/>
</dbReference>
<evidence type="ECO:0000313" key="3">
    <source>
        <dbReference type="WBParaSite" id="HPBE_0001842601-mRNA-1"/>
    </source>
</evidence>
<dbReference type="AlphaFoldDB" id="A0A183G930"/>
<name>A0A183G930_HELPZ</name>
<sequence>METKMLRWTAGVTRVDHIRNDAIRQKFGVAPIADKMREARLRWYGHVLRGKEDSVRKIATAAHGFGLLPYNKKRRLHAGCVPTSEDFTVDSLRRAPNGCGNLPPRQVLTVLLEENGKKKQSWFRRIHFVCDASFRAECAQQAQIFAEKCRKRKWNVDEMSVVDSFMERLHLKMNEMTERRSGGSLEFLSTVSNNRPFLDVDRGGGGQIMAFNSLRTPNLWFQGEESGNEARAIVAPSGKEKKKSVGGTRASIYNAVTVEETSILAAWMWELMDTHSSLMVFEATSRKGTADICILTCL</sequence>
<evidence type="ECO:0000313" key="2">
    <source>
        <dbReference type="Proteomes" id="UP000050761"/>
    </source>
</evidence>
<dbReference type="WBParaSite" id="HPBE_0001842601-mRNA-1">
    <property type="protein sequence ID" value="HPBE_0001842601-mRNA-1"/>
    <property type="gene ID" value="HPBE_0001842601"/>
</dbReference>
<reference evidence="3" key="2">
    <citation type="submission" date="2019-09" db="UniProtKB">
        <authorList>
            <consortium name="WormBaseParasite"/>
        </authorList>
    </citation>
    <scope>IDENTIFICATION</scope>
</reference>
<reference evidence="1 2" key="1">
    <citation type="submission" date="2018-11" db="EMBL/GenBank/DDBJ databases">
        <authorList>
            <consortium name="Pathogen Informatics"/>
        </authorList>
    </citation>
    <scope>NUCLEOTIDE SEQUENCE [LARGE SCALE GENOMIC DNA]</scope>
</reference>
<gene>
    <name evidence="1" type="ORF">HPBE_LOCUS18425</name>
</gene>
<keyword evidence="2" id="KW-1185">Reference proteome</keyword>
<organism evidence="2 3">
    <name type="scientific">Heligmosomoides polygyrus</name>
    <name type="common">Parasitic roundworm</name>
    <dbReference type="NCBI Taxonomy" id="6339"/>
    <lineage>
        <taxon>Eukaryota</taxon>
        <taxon>Metazoa</taxon>
        <taxon>Ecdysozoa</taxon>
        <taxon>Nematoda</taxon>
        <taxon>Chromadorea</taxon>
        <taxon>Rhabditida</taxon>
        <taxon>Rhabditina</taxon>
        <taxon>Rhabditomorpha</taxon>
        <taxon>Strongyloidea</taxon>
        <taxon>Heligmosomidae</taxon>
        <taxon>Heligmosomoides</taxon>
    </lineage>
</organism>